<protein>
    <submittedName>
        <fullName evidence="2">Molybdopterin binding domain-containing protein</fullName>
    </submittedName>
</protein>
<gene>
    <name evidence="2" type="ORF">MTBPR1_100156</name>
</gene>
<dbReference type="InterPro" id="IPR001453">
    <property type="entry name" value="MoaB/Mog_dom"/>
</dbReference>
<proteinExistence type="predicted"/>
<organism evidence="2 3">
    <name type="scientific">Candidatus Terasakiella magnetica</name>
    <dbReference type="NCBI Taxonomy" id="1867952"/>
    <lineage>
        <taxon>Bacteria</taxon>
        <taxon>Pseudomonadati</taxon>
        <taxon>Pseudomonadota</taxon>
        <taxon>Alphaproteobacteria</taxon>
        <taxon>Rhodospirillales</taxon>
        <taxon>Terasakiellaceae</taxon>
        <taxon>Terasakiella</taxon>
    </lineage>
</organism>
<dbReference type="PANTHER" id="PTHR13939">
    <property type="entry name" value="NICOTINAMIDE-NUCLEOTIDE AMIDOHYDROLASE PNCC"/>
    <property type="match status" value="1"/>
</dbReference>
<dbReference type="Gene3D" id="3.40.980.10">
    <property type="entry name" value="MoaB/Mog-like domain"/>
    <property type="match status" value="1"/>
</dbReference>
<dbReference type="AlphaFoldDB" id="A0A1C3RE29"/>
<dbReference type="EMBL" id="FLYE01000002">
    <property type="protein sequence ID" value="SCA55515.1"/>
    <property type="molecule type" value="Genomic_DNA"/>
</dbReference>
<keyword evidence="3" id="KW-1185">Reference proteome</keyword>
<sequence length="248" mass="26731">MADKVTACILIIGNEVLSGRTQDANLNFLAGELNTLGIQVGEARVIPDVEQTIIETLNYARDTYDYVFTTGGIGPTHDDITSACVAKAMGYDFAHHPDAVKMLQSHYKPEDLNEARLRMAQTPVGASLIENPISKAPGYQIENVFVLAGVPRIARAMFDNLKSRLVGGAPVLSTTVSSDLGEGVIAQPLGDIQTLYPDIDIGSYPYFKDGQLGVSLVLRSTKPEQNEECAGAIKEMIESLDGNIIFSL</sequence>
<dbReference type="Pfam" id="PF00994">
    <property type="entry name" value="MoCF_biosynth"/>
    <property type="match status" value="1"/>
</dbReference>
<name>A0A1C3RE29_9PROT</name>
<dbReference type="Pfam" id="PF24102">
    <property type="entry name" value="FLAD1_M"/>
    <property type="match status" value="1"/>
</dbReference>
<evidence type="ECO:0000313" key="3">
    <source>
        <dbReference type="Proteomes" id="UP000231658"/>
    </source>
</evidence>
<dbReference type="RefSeq" id="WP_069186223.1">
    <property type="nucleotide sequence ID" value="NZ_FLYE01000002.1"/>
</dbReference>
<dbReference type="CDD" id="cd00885">
    <property type="entry name" value="cinA"/>
    <property type="match status" value="1"/>
</dbReference>
<dbReference type="PANTHER" id="PTHR13939:SF0">
    <property type="entry name" value="NMN AMIDOHYDROLASE-LIKE PROTEIN YFAY"/>
    <property type="match status" value="1"/>
</dbReference>
<reference evidence="2 3" key="1">
    <citation type="submission" date="2016-07" db="EMBL/GenBank/DDBJ databases">
        <authorList>
            <person name="Lefevre C.T."/>
        </authorList>
    </citation>
    <scope>NUCLEOTIDE SEQUENCE [LARGE SCALE GENOMIC DNA]</scope>
    <source>
        <strain evidence="2">PR1</strain>
    </source>
</reference>
<dbReference type="InterPro" id="IPR050101">
    <property type="entry name" value="CinA"/>
</dbReference>
<dbReference type="InterPro" id="IPR036425">
    <property type="entry name" value="MoaB/Mog-like_dom_sf"/>
</dbReference>
<dbReference type="InterPro" id="IPR056596">
    <property type="entry name" value="FLAD1_M"/>
</dbReference>
<dbReference type="STRING" id="1867952.MTBPR1_100156"/>
<feature type="domain" description="MoaB/Mog" evidence="1">
    <location>
        <begin position="8"/>
        <end position="169"/>
    </location>
</feature>
<evidence type="ECO:0000313" key="2">
    <source>
        <dbReference type="EMBL" id="SCA55515.1"/>
    </source>
</evidence>
<dbReference type="Proteomes" id="UP000231658">
    <property type="component" value="Unassembled WGS sequence"/>
</dbReference>
<dbReference type="SUPFAM" id="SSF53218">
    <property type="entry name" value="Molybdenum cofactor biosynthesis proteins"/>
    <property type="match status" value="1"/>
</dbReference>
<dbReference type="SMART" id="SM00852">
    <property type="entry name" value="MoCF_biosynth"/>
    <property type="match status" value="1"/>
</dbReference>
<evidence type="ECO:0000259" key="1">
    <source>
        <dbReference type="SMART" id="SM00852"/>
    </source>
</evidence>
<dbReference type="OrthoDB" id="9801454at2"/>
<accession>A0A1C3RE29</accession>